<keyword evidence="4" id="KW-1185">Reference proteome</keyword>
<reference evidence="3" key="1">
    <citation type="submission" date="2021-02" db="EMBL/GenBank/DDBJ databases">
        <authorList>
            <person name="Nowell W R."/>
        </authorList>
    </citation>
    <scope>NUCLEOTIDE SEQUENCE</scope>
</reference>
<protein>
    <submittedName>
        <fullName evidence="3">Uncharacterized protein</fullName>
    </submittedName>
</protein>
<sequence length="39" mass="4165">MAVYDKLSLLLILCFCGLIMHTCSGNALPSGDCSKDEDS</sequence>
<feature type="signal peptide" evidence="1">
    <location>
        <begin position="1"/>
        <end position="25"/>
    </location>
</feature>
<evidence type="ECO:0000313" key="2">
    <source>
        <dbReference type="EMBL" id="CAF1361582.1"/>
    </source>
</evidence>
<evidence type="ECO:0000313" key="4">
    <source>
        <dbReference type="Proteomes" id="UP000663832"/>
    </source>
</evidence>
<proteinExistence type="predicted"/>
<accession>A0A816AN38</accession>
<gene>
    <name evidence="2" type="ORF">BJG266_LOCUS35526</name>
    <name evidence="3" type="ORF">QVE165_LOCUS52550</name>
</gene>
<name>A0A816AN38_9BILA</name>
<comment type="caution">
    <text evidence="3">The sequence shown here is derived from an EMBL/GenBank/DDBJ whole genome shotgun (WGS) entry which is preliminary data.</text>
</comment>
<feature type="chain" id="PRO_5035608580" evidence="1">
    <location>
        <begin position="26"/>
        <end position="39"/>
    </location>
</feature>
<dbReference type="Proteomes" id="UP000663877">
    <property type="component" value="Unassembled WGS sequence"/>
</dbReference>
<dbReference type="AlphaFoldDB" id="A0A816AN38"/>
<dbReference type="EMBL" id="CAJNOM010001260">
    <property type="protein sequence ID" value="CAF1600352.1"/>
    <property type="molecule type" value="Genomic_DNA"/>
</dbReference>
<evidence type="ECO:0000313" key="3">
    <source>
        <dbReference type="EMBL" id="CAF1600352.1"/>
    </source>
</evidence>
<organism evidence="3 4">
    <name type="scientific">Adineta steineri</name>
    <dbReference type="NCBI Taxonomy" id="433720"/>
    <lineage>
        <taxon>Eukaryota</taxon>
        <taxon>Metazoa</taxon>
        <taxon>Spiralia</taxon>
        <taxon>Gnathifera</taxon>
        <taxon>Rotifera</taxon>
        <taxon>Eurotatoria</taxon>
        <taxon>Bdelloidea</taxon>
        <taxon>Adinetida</taxon>
        <taxon>Adinetidae</taxon>
        <taxon>Adineta</taxon>
    </lineage>
</organism>
<dbReference type="EMBL" id="CAJNOI010000913">
    <property type="protein sequence ID" value="CAF1361582.1"/>
    <property type="molecule type" value="Genomic_DNA"/>
</dbReference>
<dbReference type="Proteomes" id="UP000663832">
    <property type="component" value="Unassembled WGS sequence"/>
</dbReference>
<evidence type="ECO:0000256" key="1">
    <source>
        <dbReference type="SAM" id="SignalP"/>
    </source>
</evidence>
<keyword evidence="1" id="KW-0732">Signal</keyword>
<feature type="non-terminal residue" evidence="3">
    <location>
        <position position="39"/>
    </location>
</feature>